<evidence type="ECO:0000313" key="6">
    <source>
        <dbReference type="EMBL" id="PIS23266.1"/>
    </source>
</evidence>
<sequence>MINWFVDFKKELKEVGQEVKIGIDNVMESGRFVMGPKVAEFEKAFANYVGVKYAVGVGNGTDAISIALQALDLSKGSGVLTTPLTATYTGLAINMAGLTPVFSDIGLDLNLNHKFFKLPKILKSSDQIKAVLPVHLYGNPCEISAVGDFCVNNGAYLVEDCAQAHGANYQGKIVGTFGDLGCFSFYPTKNLGAYGDGGAIVTNDEDIYFKLRMIREGGQSEKYRHDILGVNSRLDEIQAAVLLVKLKFLDKWTARRKEIAKYYLDNLAGVGDIRFPKVNSVSEPVYHLFVILTSRRDELAKLLSEKEIKTGVHYPIPLHLQKCFSYLGYKKGDFPEAERASCEVLSIPMHPYLTDIEIEEVVWNIKGFWK</sequence>
<reference evidence="7" key="1">
    <citation type="submission" date="2017-09" db="EMBL/GenBank/DDBJ databases">
        <title>Depth-based differentiation of microbial function through sediment-hosted aquifers and enrichment of novel symbionts in the deep terrestrial subsurface.</title>
        <authorList>
            <person name="Probst A.J."/>
            <person name="Ladd B."/>
            <person name="Jarett J.K."/>
            <person name="Geller-Mcgrath D.E."/>
            <person name="Sieber C.M.K."/>
            <person name="Emerson J.B."/>
            <person name="Anantharaman K."/>
            <person name="Thomas B.C."/>
            <person name="Malmstrom R."/>
            <person name="Stieglmeier M."/>
            <person name="Klingl A."/>
            <person name="Woyke T."/>
            <person name="Ryan C.M."/>
            <person name="Banfield J.F."/>
        </authorList>
    </citation>
    <scope>NUCLEOTIDE SEQUENCE [LARGE SCALE GENOMIC DNA]</scope>
</reference>
<evidence type="ECO:0008006" key="8">
    <source>
        <dbReference type="Google" id="ProtNLM"/>
    </source>
</evidence>
<dbReference type="Gene3D" id="3.40.640.10">
    <property type="entry name" value="Type I PLP-dependent aspartate aminotransferase-like (Major domain)"/>
    <property type="match status" value="1"/>
</dbReference>
<dbReference type="InterPro" id="IPR015424">
    <property type="entry name" value="PyrdxlP-dep_Trfase"/>
</dbReference>
<dbReference type="GO" id="GO:0000271">
    <property type="term" value="P:polysaccharide biosynthetic process"/>
    <property type="evidence" value="ECO:0007669"/>
    <property type="project" value="TreeGrafter"/>
</dbReference>
<dbReference type="Gene3D" id="3.90.1150.10">
    <property type="entry name" value="Aspartate Aminotransferase, domain 1"/>
    <property type="match status" value="1"/>
</dbReference>
<dbReference type="InterPro" id="IPR015422">
    <property type="entry name" value="PyrdxlP-dep_Trfase_small"/>
</dbReference>
<protein>
    <recommendedName>
        <fullName evidence="8">Erythromycin biosynthesis sensory transduction protein eryC1</fullName>
    </recommendedName>
</protein>
<evidence type="ECO:0000313" key="7">
    <source>
        <dbReference type="Proteomes" id="UP000230340"/>
    </source>
</evidence>
<dbReference type="Pfam" id="PF01041">
    <property type="entry name" value="DegT_DnrJ_EryC1"/>
    <property type="match status" value="1"/>
</dbReference>
<organism evidence="6 7">
    <name type="scientific">candidate division WWE3 bacterium CG08_land_8_20_14_0_20_40_13</name>
    <dbReference type="NCBI Taxonomy" id="1975084"/>
    <lineage>
        <taxon>Bacteria</taxon>
        <taxon>Katanobacteria</taxon>
    </lineage>
</organism>
<evidence type="ECO:0000256" key="4">
    <source>
        <dbReference type="PIRSR" id="PIRSR000390-2"/>
    </source>
</evidence>
<dbReference type="EMBL" id="PEYT01000006">
    <property type="protein sequence ID" value="PIS23266.1"/>
    <property type="molecule type" value="Genomic_DNA"/>
</dbReference>
<evidence type="ECO:0000256" key="3">
    <source>
        <dbReference type="PIRSR" id="PIRSR000390-1"/>
    </source>
</evidence>
<comment type="similarity">
    <text evidence="2 5">Belongs to the DegT/DnrJ/EryC1 family.</text>
</comment>
<keyword evidence="1 4" id="KW-0663">Pyridoxal phosphate</keyword>
<evidence type="ECO:0000256" key="1">
    <source>
        <dbReference type="ARBA" id="ARBA00022898"/>
    </source>
</evidence>
<comment type="caution">
    <text evidence="6">The sequence shown here is derived from an EMBL/GenBank/DDBJ whole genome shotgun (WGS) entry which is preliminary data.</text>
</comment>
<dbReference type="PANTHER" id="PTHR30244:SF36">
    <property type="entry name" value="3-OXO-GLUCOSE-6-PHOSPHATE:GLUTAMATE AMINOTRANSFERASE"/>
    <property type="match status" value="1"/>
</dbReference>
<feature type="modified residue" description="N6-(pyridoxal phosphate)lysine" evidence="4">
    <location>
        <position position="189"/>
    </location>
</feature>
<dbReference type="Proteomes" id="UP000230340">
    <property type="component" value="Unassembled WGS sequence"/>
</dbReference>
<name>A0A2H0XEA5_UNCKA</name>
<dbReference type="InterPro" id="IPR015421">
    <property type="entry name" value="PyrdxlP-dep_Trfase_major"/>
</dbReference>
<dbReference type="CDD" id="cd00616">
    <property type="entry name" value="AHBA_syn"/>
    <property type="match status" value="1"/>
</dbReference>
<evidence type="ECO:0000256" key="5">
    <source>
        <dbReference type="RuleBase" id="RU004508"/>
    </source>
</evidence>
<dbReference type="SUPFAM" id="SSF53383">
    <property type="entry name" value="PLP-dependent transferases"/>
    <property type="match status" value="1"/>
</dbReference>
<dbReference type="GO" id="GO:0030170">
    <property type="term" value="F:pyridoxal phosphate binding"/>
    <property type="evidence" value="ECO:0007669"/>
    <property type="project" value="TreeGrafter"/>
</dbReference>
<dbReference type="GO" id="GO:0008483">
    <property type="term" value="F:transaminase activity"/>
    <property type="evidence" value="ECO:0007669"/>
    <property type="project" value="TreeGrafter"/>
</dbReference>
<feature type="active site" description="Proton acceptor" evidence="3">
    <location>
        <position position="189"/>
    </location>
</feature>
<gene>
    <name evidence="6" type="ORF">COT49_01055</name>
</gene>
<dbReference type="InterPro" id="IPR000653">
    <property type="entry name" value="DegT/StrS_aminotransferase"/>
</dbReference>
<accession>A0A2H0XEA5</accession>
<proteinExistence type="inferred from homology"/>
<dbReference type="PIRSF" id="PIRSF000390">
    <property type="entry name" value="PLP_StrS"/>
    <property type="match status" value="1"/>
</dbReference>
<dbReference type="PANTHER" id="PTHR30244">
    <property type="entry name" value="TRANSAMINASE"/>
    <property type="match status" value="1"/>
</dbReference>
<evidence type="ECO:0000256" key="2">
    <source>
        <dbReference type="ARBA" id="ARBA00037999"/>
    </source>
</evidence>
<dbReference type="AlphaFoldDB" id="A0A2H0XEA5"/>